<keyword evidence="1" id="KW-0472">Membrane</keyword>
<keyword evidence="1" id="KW-1133">Transmembrane helix</keyword>
<evidence type="ECO:0000256" key="1">
    <source>
        <dbReference type="SAM" id="Phobius"/>
    </source>
</evidence>
<keyword evidence="1" id="KW-0812">Transmembrane</keyword>
<organism evidence="2">
    <name type="scientific">Arundo donax</name>
    <name type="common">Giant reed</name>
    <name type="synonym">Donax arundinaceus</name>
    <dbReference type="NCBI Taxonomy" id="35708"/>
    <lineage>
        <taxon>Eukaryota</taxon>
        <taxon>Viridiplantae</taxon>
        <taxon>Streptophyta</taxon>
        <taxon>Embryophyta</taxon>
        <taxon>Tracheophyta</taxon>
        <taxon>Spermatophyta</taxon>
        <taxon>Magnoliopsida</taxon>
        <taxon>Liliopsida</taxon>
        <taxon>Poales</taxon>
        <taxon>Poaceae</taxon>
        <taxon>PACMAD clade</taxon>
        <taxon>Arundinoideae</taxon>
        <taxon>Arundineae</taxon>
        <taxon>Arundo</taxon>
    </lineage>
</organism>
<reference evidence="2" key="2">
    <citation type="journal article" date="2015" name="Data Brief">
        <title>Shoot transcriptome of the giant reed, Arundo donax.</title>
        <authorList>
            <person name="Barrero R.A."/>
            <person name="Guerrero F.D."/>
            <person name="Moolhuijzen P."/>
            <person name="Goolsby J.A."/>
            <person name="Tidwell J."/>
            <person name="Bellgard S.E."/>
            <person name="Bellgard M.I."/>
        </authorList>
    </citation>
    <scope>NUCLEOTIDE SEQUENCE</scope>
    <source>
        <tissue evidence="2">Shoot tissue taken approximately 20 cm above the soil surface</tissue>
    </source>
</reference>
<dbReference type="EMBL" id="GBRH01282846">
    <property type="protein sequence ID" value="JAD15049.1"/>
    <property type="molecule type" value="Transcribed_RNA"/>
</dbReference>
<proteinExistence type="predicted"/>
<dbReference type="AlphaFoldDB" id="A0A0A8XNL0"/>
<name>A0A0A8XNL0_ARUDO</name>
<feature type="transmembrane region" description="Helical" evidence="1">
    <location>
        <begin position="6"/>
        <end position="23"/>
    </location>
</feature>
<protein>
    <submittedName>
        <fullName evidence="2">Uncharacterized protein</fullName>
    </submittedName>
</protein>
<evidence type="ECO:0000313" key="2">
    <source>
        <dbReference type="EMBL" id="JAD15049.1"/>
    </source>
</evidence>
<reference evidence="2" key="1">
    <citation type="submission" date="2014-09" db="EMBL/GenBank/DDBJ databases">
        <authorList>
            <person name="Magalhaes I.L.F."/>
            <person name="Oliveira U."/>
            <person name="Santos F.R."/>
            <person name="Vidigal T.H.D.A."/>
            <person name="Brescovit A.D."/>
            <person name="Santos A.J."/>
        </authorList>
    </citation>
    <scope>NUCLEOTIDE SEQUENCE</scope>
    <source>
        <tissue evidence="2">Shoot tissue taken approximately 20 cm above the soil surface</tissue>
    </source>
</reference>
<accession>A0A0A8XNL0</accession>
<sequence>MLVHISMWLCMMLIAFIYLLYTLKTALP</sequence>